<evidence type="ECO:0000313" key="3">
    <source>
        <dbReference type="EMBL" id="QHB99998.1"/>
    </source>
</evidence>
<keyword evidence="1 3" id="KW-0808">Transferase</keyword>
<organism evidence="3 4">
    <name type="scientific">Epidermidibacterium keratini</name>
    <dbReference type="NCBI Taxonomy" id="1891644"/>
    <lineage>
        <taxon>Bacteria</taxon>
        <taxon>Bacillati</taxon>
        <taxon>Actinomycetota</taxon>
        <taxon>Actinomycetes</taxon>
        <taxon>Sporichthyales</taxon>
        <taxon>Sporichthyaceae</taxon>
        <taxon>Epidermidibacterium</taxon>
    </lineage>
</organism>
<dbReference type="Proteomes" id="UP000463857">
    <property type="component" value="Chromosome"/>
</dbReference>
<dbReference type="GO" id="GO:0000287">
    <property type="term" value="F:magnesium ion binding"/>
    <property type="evidence" value="ECO:0007669"/>
    <property type="project" value="InterPro"/>
</dbReference>
<evidence type="ECO:0000256" key="1">
    <source>
        <dbReference type="ARBA" id="ARBA00022679"/>
    </source>
</evidence>
<feature type="domain" description="4'-phosphopantetheinyl transferase" evidence="2">
    <location>
        <begin position="80"/>
        <end position="144"/>
    </location>
</feature>
<dbReference type="AlphaFoldDB" id="A0A7L4YMF5"/>
<evidence type="ECO:0000259" key="2">
    <source>
        <dbReference type="Pfam" id="PF01648"/>
    </source>
</evidence>
<dbReference type="OrthoDB" id="190168at2"/>
<accession>A0A7L4YMF5</accession>
<dbReference type="InterPro" id="IPR008278">
    <property type="entry name" value="4-PPantetheinyl_Trfase_dom"/>
</dbReference>
<protein>
    <submittedName>
        <fullName evidence="3">4'-phosphopantetheinyl transferase superfamily protein</fullName>
    </submittedName>
</protein>
<dbReference type="KEGG" id="eke:EK0264_06720"/>
<dbReference type="InParanoid" id="A0A7L4YMF5"/>
<reference evidence="3 4" key="1">
    <citation type="journal article" date="2018" name="Int. J. Syst. Evol. Microbiol.">
        <title>Epidermidibacterium keratini gen. nov., sp. nov., a member of the family Sporichthyaceae, isolated from keratin epidermis.</title>
        <authorList>
            <person name="Lee D.G."/>
            <person name="Trujillo M.E."/>
            <person name="Kang S."/>
            <person name="Nam J.J."/>
            <person name="Kim Y.J."/>
        </authorList>
    </citation>
    <scope>NUCLEOTIDE SEQUENCE [LARGE SCALE GENOMIC DNA]</scope>
    <source>
        <strain evidence="3 4">EPI-7</strain>
    </source>
</reference>
<keyword evidence="4" id="KW-1185">Reference proteome</keyword>
<dbReference type="SUPFAM" id="SSF56214">
    <property type="entry name" value="4'-phosphopantetheinyl transferase"/>
    <property type="match status" value="1"/>
</dbReference>
<proteinExistence type="predicted"/>
<name>A0A7L4YMF5_9ACTN</name>
<dbReference type="Pfam" id="PF01648">
    <property type="entry name" value="ACPS"/>
    <property type="match status" value="1"/>
</dbReference>
<dbReference type="GO" id="GO:0008897">
    <property type="term" value="F:holo-[acyl-carrier-protein] synthase activity"/>
    <property type="evidence" value="ECO:0007669"/>
    <property type="project" value="InterPro"/>
</dbReference>
<sequence length="179" mass="18638">MMPDVRWYDDSRRTTDVLREHVAAVWDVEPATVTTGHLCARCGASAHGRPWARLSTGDDVPVSASHAGGHLVTAVGGHGAIGIDIEVITDVDRAFDPSLVLADDEYADTPAERAALWCGKEAVLKATGRGLDAPMTGVRLADWDVRTLPAPQGMWASLAVVDPLRPGGAGAAAPGPATA</sequence>
<gene>
    <name evidence="3" type="ORF">EK0264_06720</name>
</gene>
<dbReference type="InterPro" id="IPR037143">
    <property type="entry name" value="4-PPantetheinyl_Trfase_dom_sf"/>
</dbReference>
<dbReference type="EMBL" id="CP047156">
    <property type="protein sequence ID" value="QHB99998.1"/>
    <property type="molecule type" value="Genomic_DNA"/>
</dbReference>
<dbReference type="Gene3D" id="3.90.470.20">
    <property type="entry name" value="4'-phosphopantetheinyl transferase domain"/>
    <property type="match status" value="2"/>
</dbReference>
<evidence type="ECO:0000313" key="4">
    <source>
        <dbReference type="Proteomes" id="UP000463857"/>
    </source>
</evidence>